<dbReference type="InterPro" id="IPR002731">
    <property type="entry name" value="ATPase_BadF"/>
</dbReference>
<dbReference type="Pfam" id="PF01869">
    <property type="entry name" value="BcrAD_BadFG"/>
    <property type="match status" value="1"/>
</dbReference>
<comment type="caution">
    <text evidence="2">The sequence shown here is derived from an EMBL/GenBank/DDBJ whole genome shotgun (WGS) entry which is preliminary data.</text>
</comment>
<dbReference type="EMBL" id="NMVO01000014">
    <property type="protein sequence ID" value="OYO12911.1"/>
    <property type="molecule type" value="Genomic_DNA"/>
</dbReference>
<keyword evidence="2" id="KW-0418">Kinase</keyword>
<protein>
    <submittedName>
        <fullName evidence="2">N-acetylglucosamine kinase</fullName>
    </submittedName>
</protein>
<accession>A0A255GBG7</accession>
<dbReference type="GO" id="GO:0016301">
    <property type="term" value="F:kinase activity"/>
    <property type="evidence" value="ECO:0007669"/>
    <property type="project" value="UniProtKB-KW"/>
</dbReference>
<sequence length="319" mass="32891">MVAAGASAGEVYLGVDGGGTKTAYCLISDGVPIAHFRGESIHYLTRGMHVVEPALRLGIGEVCSVAGIEPGDIAHAFIGIPALGEVRDAIAVLEAIPGRVLGHDRYACGNDVVCGWAGSLGGADGVHVVSGTGSISYGQYAGQDARAGGWGELLGDEGSGYWVARQGLNAFTRMSDGRLPRGPLHERVAAELGIDDDFDVVDVVLNQWGEERARIAALSVTVVAAAEAGDPVAAQILQAAAQELARLADAIAARLDWPAGDQVPVSYSGGMFNATRLFDEFAAALAASPIAYDLRTPAYPPDEGAAHYAARLAARTARG</sequence>
<name>A0A255GBG7_9ACTN</name>
<dbReference type="CDD" id="cd24007">
    <property type="entry name" value="ASKHA_NBD_eukNAGK-like"/>
    <property type="match status" value="1"/>
</dbReference>
<evidence type="ECO:0000313" key="3">
    <source>
        <dbReference type="Proteomes" id="UP000215896"/>
    </source>
</evidence>
<keyword evidence="3" id="KW-1185">Reference proteome</keyword>
<evidence type="ECO:0000313" key="2">
    <source>
        <dbReference type="EMBL" id="OYO12911.1"/>
    </source>
</evidence>
<dbReference type="RefSeq" id="WP_094355156.1">
    <property type="nucleotide sequence ID" value="NZ_NMVK01000001.1"/>
</dbReference>
<dbReference type="PANTHER" id="PTHR43190">
    <property type="entry name" value="N-ACETYL-D-GLUCOSAMINE KINASE"/>
    <property type="match status" value="1"/>
</dbReference>
<dbReference type="Gene3D" id="3.30.420.40">
    <property type="match status" value="2"/>
</dbReference>
<keyword evidence="2" id="KW-0808">Transferase</keyword>
<evidence type="ECO:0000259" key="1">
    <source>
        <dbReference type="Pfam" id="PF01869"/>
    </source>
</evidence>
<reference evidence="2 3" key="1">
    <citation type="submission" date="2017-07" db="EMBL/GenBank/DDBJ databases">
        <title>Draft whole genome sequences of clinical Proprionibacteriaceae strains.</title>
        <authorList>
            <person name="Bernier A.-M."/>
            <person name="Bernard K."/>
            <person name="Domingo M.-C."/>
        </authorList>
    </citation>
    <scope>NUCLEOTIDE SEQUENCE [LARGE SCALE GENOMIC DNA]</scope>
    <source>
        <strain evidence="2 3">NML 030167</strain>
    </source>
</reference>
<dbReference type="OrthoDB" id="8701357at2"/>
<gene>
    <name evidence="2" type="ORF">CGZ94_13580</name>
</gene>
<dbReference type="InterPro" id="IPR043129">
    <property type="entry name" value="ATPase_NBD"/>
</dbReference>
<proteinExistence type="predicted"/>
<feature type="domain" description="ATPase BadF/BadG/BcrA/BcrD type" evidence="1">
    <location>
        <begin position="13"/>
        <end position="309"/>
    </location>
</feature>
<dbReference type="AlphaFoldDB" id="A0A255GBG7"/>
<dbReference type="PANTHER" id="PTHR43190:SF3">
    <property type="entry name" value="N-ACETYL-D-GLUCOSAMINE KINASE"/>
    <property type="match status" value="1"/>
</dbReference>
<dbReference type="Proteomes" id="UP000215896">
    <property type="component" value="Unassembled WGS sequence"/>
</dbReference>
<dbReference type="InterPro" id="IPR052519">
    <property type="entry name" value="Euk-type_GlcNAc_Kinase"/>
</dbReference>
<dbReference type="SUPFAM" id="SSF53067">
    <property type="entry name" value="Actin-like ATPase domain"/>
    <property type="match status" value="2"/>
</dbReference>
<organism evidence="2 3">
    <name type="scientific">Enemella evansiae</name>
    <dbReference type="NCBI Taxonomy" id="2016499"/>
    <lineage>
        <taxon>Bacteria</taxon>
        <taxon>Bacillati</taxon>
        <taxon>Actinomycetota</taxon>
        <taxon>Actinomycetes</taxon>
        <taxon>Propionibacteriales</taxon>
        <taxon>Propionibacteriaceae</taxon>
        <taxon>Enemella</taxon>
    </lineage>
</organism>